<dbReference type="Proteomes" id="UP001601948">
    <property type="component" value="Unassembled WGS sequence"/>
</dbReference>
<evidence type="ECO:0000256" key="1">
    <source>
        <dbReference type="SAM" id="MobiDB-lite"/>
    </source>
</evidence>
<dbReference type="RefSeq" id="WP_387717436.1">
    <property type="nucleotide sequence ID" value="NZ_JBIAPI010000002.1"/>
</dbReference>
<reference evidence="2 3" key="1">
    <citation type="submission" date="2024-10" db="EMBL/GenBank/DDBJ databases">
        <title>The Natural Products Discovery Center: Release of the First 8490 Sequenced Strains for Exploring Actinobacteria Biosynthetic Diversity.</title>
        <authorList>
            <person name="Kalkreuter E."/>
            <person name="Kautsar S.A."/>
            <person name="Yang D."/>
            <person name="Bader C.D."/>
            <person name="Teijaro C.N."/>
            <person name="Fluegel L."/>
            <person name="Davis C.M."/>
            <person name="Simpson J.R."/>
            <person name="Lauterbach L."/>
            <person name="Steele A.D."/>
            <person name="Gui C."/>
            <person name="Meng S."/>
            <person name="Li G."/>
            <person name="Viehrig K."/>
            <person name="Ye F."/>
            <person name="Su P."/>
            <person name="Kiefer A.F."/>
            <person name="Nichols A."/>
            <person name="Cepeda A.J."/>
            <person name="Yan W."/>
            <person name="Fan B."/>
            <person name="Jiang Y."/>
            <person name="Adhikari A."/>
            <person name="Zheng C.-J."/>
            <person name="Schuster L."/>
            <person name="Cowan T.M."/>
            <person name="Smanski M.J."/>
            <person name="Chevrette M.G."/>
            <person name="De Carvalho L.P.S."/>
            <person name="Shen B."/>
        </authorList>
    </citation>
    <scope>NUCLEOTIDE SEQUENCE [LARGE SCALE GENOMIC DNA]</scope>
    <source>
        <strain evidence="2 3">NPDC003040</strain>
    </source>
</reference>
<comment type="caution">
    <text evidence="2">The sequence shown here is derived from an EMBL/GenBank/DDBJ whole genome shotgun (WGS) entry which is preliminary data.</text>
</comment>
<name>A0ABW6QST9_9NOCA</name>
<sequence length="305" mass="32587">MRIPTPPQRQVLTALHDHSAHLAALLTEAARHRSDTGERPSQSWYRDYQEHAILREALEQVAAAGGVPRSWIAHVHEHGSTGTPWHADIARRPADPVDWDRVLGPLCTDVARIQEWTALDLARRADRPDRGFGAAAFDHNLAVLRARTTGLANLLGLDAELGEQLWGGVDDWAHTGVAVLDGLSAEQVIDRWNAAACTDTGAYTLHASALHCAAIDLDAATAMPAHEHLVAALGHALPSVQTQRETPAPGDAIASALTAADGSEIPAETALFSQPTDVDPWGANGDSDRDIPIPVFASPAEGLER</sequence>
<feature type="region of interest" description="Disordered" evidence="1">
    <location>
        <begin position="271"/>
        <end position="305"/>
    </location>
</feature>
<evidence type="ECO:0000313" key="3">
    <source>
        <dbReference type="Proteomes" id="UP001601948"/>
    </source>
</evidence>
<evidence type="ECO:0008006" key="4">
    <source>
        <dbReference type="Google" id="ProtNLM"/>
    </source>
</evidence>
<dbReference type="EMBL" id="JBIAPI010000002">
    <property type="protein sequence ID" value="MFF3224098.1"/>
    <property type="molecule type" value="Genomic_DNA"/>
</dbReference>
<gene>
    <name evidence="2" type="ORF">ACFYV7_15000</name>
</gene>
<keyword evidence="3" id="KW-1185">Reference proteome</keyword>
<evidence type="ECO:0000313" key="2">
    <source>
        <dbReference type="EMBL" id="MFF3224098.1"/>
    </source>
</evidence>
<organism evidence="2 3">
    <name type="scientific">Nocardia suismassiliense</name>
    <dbReference type="NCBI Taxonomy" id="2077092"/>
    <lineage>
        <taxon>Bacteria</taxon>
        <taxon>Bacillati</taxon>
        <taxon>Actinomycetota</taxon>
        <taxon>Actinomycetes</taxon>
        <taxon>Mycobacteriales</taxon>
        <taxon>Nocardiaceae</taxon>
        <taxon>Nocardia</taxon>
    </lineage>
</organism>
<proteinExistence type="predicted"/>
<protein>
    <recommendedName>
        <fullName evidence="4">DUF222 domain-containing protein</fullName>
    </recommendedName>
</protein>
<accession>A0ABW6QST9</accession>